<feature type="compositionally biased region" description="Polar residues" evidence="1">
    <location>
        <begin position="735"/>
        <end position="748"/>
    </location>
</feature>
<dbReference type="Proteomes" id="UP000444721">
    <property type="component" value="Unassembled WGS sequence"/>
</dbReference>
<dbReference type="SUPFAM" id="SSF47473">
    <property type="entry name" value="EF-hand"/>
    <property type="match status" value="1"/>
</dbReference>
<dbReference type="VEuPathDB" id="AmoebaDB:FDP41_003782"/>
<feature type="compositionally biased region" description="Basic and acidic residues" evidence="1">
    <location>
        <begin position="542"/>
        <end position="559"/>
    </location>
</feature>
<sequence>MSSTMIISRRECFAKALYVEVILDMTKGTLSCAEDLQAFKSIFEWLLNGMINEDEFQVLILKWIKQSIHSGAVSSRPKSTLSEQEWMHSISSYSEYQLDVLLGLLVKIQNVELIEKWNISDEWIKSVEHLFFLLDTDNKTLLSVEEILILLIVISSDSADREQKRPEYLLKQTFEIMRECKAYNGFITLRRFKEYFHTNCLERDMIESSVVLIERDVADLNLTSKNSSNGYHQLLIPFLWREAVAESKEYFSNGEGYDHYKTKRKPFDPKSDPLFAIFDKVLSCFSNLIIRTVACFESVGEKHARIDTTTQTPTLPNNNTLTITNPLVKSNSHSKSTPHEPKESKTLSSFTPTKKLQEVKDLKIVGELNIKLPFDVDKMIRNAEWVDIKPSSVMEIAFLPSKSTSFSTRTIPPATEEISKKPVPSIPEVNTLEENTGKNEAPSLKDNEKEAHKDQKDEHPAQPTSNNLTSNSANDEHLRPPSLHLSEQEIEEEVDKFISAYASTPRSERQPTFSEEDTIHFHYLLKQKAGLRSFNLGSPFEKDCSFSDKKQDNSEKEANTPKTTVPTISSNPNNITSLEFLSQPKEYEPDVIFMSNEDASLLSPIPVVTLPKKKAGKSASGSFGSPKPSPRIISSNTPTQSHLTATPRESLSVILTNALQDTSKILKNDLEYSPSKTISVKLADFISTTERIPSKDVTRNEKKPSLVKKPSTLSSKPIIISKHSSKPKIVEDTLLRTTSSKSAPSAKQKTISKNSFTSSSKNTWR</sequence>
<dbReference type="VEuPathDB" id="AmoebaDB:NF0079230"/>
<dbReference type="RefSeq" id="XP_044561842.1">
    <property type="nucleotide sequence ID" value="XM_044707124.1"/>
</dbReference>
<feature type="compositionally biased region" description="Polar residues" evidence="1">
    <location>
        <begin position="632"/>
        <end position="645"/>
    </location>
</feature>
<feature type="region of interest" description="Disordered" evidence="1">
    <location>
        <begin position="614"/>
        <end position="645"/>
    </location>
</feature>
<dbReference type="InterPro" id="IPR011992">
    <property type="entry name" value="EF-hand-dom_pair"/>
</dbReference>
<feature type="region of interest" description="Disordered" evidence="1">
    <location>
        <begin position="403"/>
        <end position="479"/>
    </location>
</feature>
<reference evidence="2 3" key="1">
    <citation type="journal article" date="2019" name="Sci. Rep.">
        <title>Nanopore sequencing improves the draft genome of the human pathogenic amoeba Naegleria fowleri.</title>
        <authorList>
            <person name="Liechti N."/>
            <person name="Schurch N."/>
            <person name="Bruggmann R."/>
            <person name="Wittwer M."/>
        </authorList>
    </citation>
    <scope>NUCLEOTIDE SEQUENCE [LARGE SCALE GENOMIC DNA]</scope>
    <source>
        <strain evidence="2 3">ATCC 30894</strain>
    </source>
</reference>
<dbReference type="GeneID" id="68111000"/>
<comment type="caution">
    <text evidence="2">The sequence shown here is derived from an EMBL/GenBank/DDBJ whole genome shotgun (WGS) entry which is preliminary data.</text>
</comment>
<feature type="compositionally biased region" description="Low complexity" evidence="1">
    <location>
        <begin position="749"/>
        <end position="765"/>
    </location>
</feature>
<dbReference type="OrthoDB" id="10431872at2759"/>
<feature type="compositionally biased region" description="Polar residues" evidence="1">
    <location>
        <begin position="560"/>
        <end position="571"/>
    </location>
</feature>
<feature type="region of interest" description="Disordered" evidence="1">
    <location>
        <begin position="731"/>
        <end position="765"/>
    </location>
</feature>
<evidence type="ECO:0000313" key="3">
    <source>
        <dbReference type="Proteomes" id="UP000444721"/>
    </source>
</evidence>
<feature type="compositionally biased region" description="Basic and acidic residues" evidence="1">
    <location>
        <begin position="443"/>
        <end position="460"/>
    </location>
</feature>
<protein>
    <recommendedName>
        <fullName evidence="4">EF-hand domain-containing protein</fullName>
    </recommendedName>
</protein>
<gene>
    <name evidence="2" type="ORF">FDP41_003782</name>
</gene>
<feature type="compositionally biased region" description="Low complexity" evidence="1">
    <location>
        <begin position="617"/>
        <end position="626"/>
    </location>
</feature>
<accession>A0A6A5BW24</accession>
<feature type="region of interest" description="Disordered" evidence="1">
    <location>
        <begin position="542"/>
        <end position="571"/>
    </location>
</feature>
<dbReference type="VEuPathDB" id="AmoebaDB:NF0079220"/>
<organism evidence="2 3">
    <name type="scientific">Naegleria fowleri</name>
    <name type="common">Brain eating amoeba</name>
    <dbReference type="NCBI Taxonomy" id="5763"/>
    <lineage>
        <taxon>Eukaryota</taxon>
        <taxon>Discoba</taxon>
        <taxon>Heterolobosea</taxon>
        <taxon>Tetramitia</taxon>
        <taxon>Eutetramitia</taxon>
        <taxon>Vahlkampfiidae</taxon>
        <taxon>Naegleria</taxon>
    </lineage>
</organism>
<keyword evidence="3" id="KW-1185">Reference proteome</keyword>
<evidence type="ECO:0000313" key="2">
    <source>
        <dbReference type="EMBL" id="KAF0977129.1"/>
    </source>
</evidence>
<dbReference type="AlphaFoldDB" id="A0A6A5BW24"/>
<proteinExistence type="predicted"/>
<feature type="compositionally biased region" description="Low complexity" evidence="1">
    <location>
        <begin position="309"/>
        <end position="327"/>
    </location>
</feature>
<evidence type="ECO:0008006" key="4">
    <source>
        <dbReference type="Google" id="ProtNLM"/>
    </source>
</evidence>
<dbReference type="VEuPathDB" id="AmoebaDB:NfTy_064430"/>
<feature type="compositionally biased region" description="Polar residues" evidence="1">
    <location>
        <begin position="462"/>
        <end position="473"/>
    </location>
</feature>
<dbReference type="EMBL" id="VFQX01000035">
    <property type="protein sequence ID" value="KAF0977129.1"/>
    <property type="molecule type" value="Genomic_DNA"/>
</dbReference>
<name>A0A6A5BW24_NAEFO</name>
<evidence type="ECO:0000256" key="1">
    <source>
        <dbReference type="SAM" id="MobiDB-lite"/>
    </source>
</evidence>
<feature type="region of interest" description="Disordered" evidence="1">
    <location>
        <begin position="309"/>
        <end position="351"/>
    </location>
</feature>